<accession>A0A975IT76</accession>
<sequence>MKHLRTACVFAGLASGAGALAYAAPPANEPPPTAVYWVSASTTTGMMAQMMGSGGGRPSPQQMMAMMAHGGPPDPNAPQHSLRLQLGSLRHPAGPPAAEHDAPDGLGAGPVLPLLSPRPVAGPAPQEEEGPRPPAQYHQPQGRMLIYWGCGEHAPPNQPLVIDFAHVADAPQRFAALMRGLNVPPMHGPSAGRYPSYGEWPNERNSDPVPAAGSLAGPHVVKGDYSPEIRFTLSPGQDFMPPLRLTSNTPMRSGAVQLAWDALPTATGYFATVMGAQRGGGGGGETVVMWTSAERELAAFAAPDYISPGEARRLVGERAVLSPQTTSCVVPAEVAQAAQHGLLSMTAWGEEANFGYPARPQPPVWVVKVRYRSAASALLGQPNGFGGEEQRRNRPGFPGLGGLFPPH</sequence>
<feature type="signal peptide" evidence="2">
    <location>
        <begin position="1"/>
        <end position="23"/>
    </location>
</feature>
<evidence type="ECO:0000256" key="1">
    <source>
        <dbReference type="SAM" id="MobiDB-lite"/>
    </source>
</evidence>
<reference evidence="3" key="1">
    <citation type="submission" date="2021-04" db="EMBL/GenBank/DDBJ databases">
        <title>The complete genome sequence of Caulobacter sp. S6.</title>
        <authorList>
            <person name="Tang Y."/>
            <person name="Ouyang W."/>
            <person name="Liu Q."/>
            <person name="Huang B."/>
            <person name="Guo Z."/>
            <person name="Lei P."/>
        </authorList>
    </citation>
    <scope>NUCLEOTIDE SEQUENCE</scope>
    <source>
        <strain evidence="3">S6</strain>
    </source>
</reference>
<gene>
    <name evidence="3" type="ORF">KCG34_15505</name>
</gene>
<dbReference type="KEGG" id="caul:KCG34_15505"/>
<dbReference type="RefSeq" id="WP_211936545.1">
    <property type="nucleotide sequence ID" value="NZ_CP073078.1"/>
</dbReference>
<feature type="region of interest" description="Disordered" evidence="1">
    <location>
        <begin position="382"/>
        <end position="407"/>
    </location>
</feature>
<name>A0A975IT76_9CAUL</name>
<keyword evidence="2" id="KW-0732">Signal</keyword>
<dbReference type="EMBL" id="CP073078">
    <property type="protein sequence ID" value="QUD86493.1"/>
    <property type="molecule type" value="Genomic_DNA"/>
</dbReference>
<keyword evidence="4" id="KW-1185">Reference proteome</keyword>
<evidence type="ECO:0000256" key="2">
    <source>
        <dbReference type="SAM" id="SignalP"/>
    </source>
</evidence>
<protein>
    <submittedName>
        <fullName evidence="3">Uncharacterized protein</fullName>
    </submittedName>
</protein>
<proteinExistence type="predicted"/>
<feature type="compositionally biased region" description="Gly residues" evidence="1">
    <location>
        <begin position="398"/>
        <end position="407"/>
    </location>
</feature>
<feature type="region of interest" description="Disordered" evidence="1">
    <location>
        <begin position="88"/>
        <end position="138"/>
    </location>
</feature>
<dbReference type="AlphaFoldDB" id="A0A975IT76"/>
<feature type="chain" id="PRO_5038076404" evidence="2">
    <location>
        <begin position="24"/>
        <end position="407"/>
    </location>
</feature>
<evidence type="ECO:0000313" key="4">
    <source>
        <dbReference type="Proteomes" id="UP000676409"/>
    </source>
</evidence>
<organism evidence="3 4">
    <name type="scientific">Phenylobacterium montanum</name>
    <dbReference type="NCBI Taxonomy" id="2823693"/>
    <lineage>
        <taxon>Bacteria</taxon>
        <taxon>Pseudomonadati</taxon>
        <taxon>Pseudomonadota</taxon>
        <taxon>Alphaproteobacteria</taxon>
        <taxon>Caulobacterales</taxon>
        <taxon>Caulobacteraceae</taxon>
        <taxon>Phenylobacterium</taxon>
    </lineage>
</organism>
<feature type="region of interest" description="Disordered" evidence="1">
    <location>
        <begin position="194"/>
        <end position="215"/>
    </location>
</feature>
<dbReference type="Proteomes" id="UP000676409">
    <property type="component" value="Chromosome"/>
</dbReference>
<evidence type="ECO:0000313" key="3">
    <source>
        <dbReference type="EMBL" id="QUD86493.1"/>
    </source>
</evidence>